<evidence type="ECO:0000313" key="4">
    <source>
        <dbReference type="Proteomes" id="UP001525566"/>
    </source>
</evidence>
<keyword evidence="4" id="KW-1185">Reference proteome</keyword>
<dbReference type="InterPro" id="IPR050194">
    <property type="entry name" value="Glycosyltransferase_grp1"/>
</dbReference>
<protein>
    <submittedName>
        <fullName evidence="3">Glycosyltransferase family 4 protein</fullName>
    </submittedName>
</protein>
<accession>A0ABT2J0L0</accession>
<organism evidence="3 4">
    <name type="scientific">Chryseobacterium herbae</name>
    <dbReference type="NCBI Taxonomy" id="2976476"/>
    <lineage>
        <taxon>Bacteria</taxon>
        <taxon>Pseudomonadati</taxon>
        <taxon>Bacteroidota</taxon>
        <taxon>Flavobacteriia</taxon>
        <taxon>Flavobacteriales</taxon>
        <taxon>Weeksellaceae</taxon>
        <taxon>Chryseobacterium group</taxon>
        <taxon>Chryseobacterium</taxon>
    </lineage>
</organism>
<comment type="caution">
    <text evidence="3">The sequence shown here is derived from an EMBL/GenBank/DDBJ whole genome shotgun (WGS) entry which is preliminary data.</text>
</comment>
<name>A0ABT2J0L0_9FLAO</name>
<dbReference type="Proteomes" id="UP001525566">
    <property type="component" value="Unassembled WGS sequence"/>
</dbReference>
<dbReference type="InterPro" id="IPR001296">
    <property type="entry name" value="Glyco_trans_1"/>
</dbReference>
<gene>
    <name evidence="3" type="ORF">N0B48_22395</name>
</gene>
<dbReference type="PANTHER" id="PTHR45947">
    <property type="entry name" value="SULFOQUINOVOSYL TRANSFERASE SQD2"/>
    <property type="match status" value="1"/>
</dbReference>
<dbReference type="RefSeq" id="WP_259841686.1">
    <property type="nucleotide sequence ID" value="NZ_JAOAMU010000009.1"/>
</dbReference>
<evidence type="ECO:0000313" key="3">
    <source>
        <dbReference type="EMBL" id="MCT2564658.1"/>
    </source>
</evidence>
<dbReference type="InterPro" id="IPR028098">
    <property type="entry name" value="Glyco_trans_4-like_N"/>
</dbReference>
<proteinExistence type="predicted"/>
<dbReference type="Pfam" id="PF00534">
    <property type="entry name" value="Glycos_transf_1"/>
    <property type="match status" value="1"/>
</dbReference>
<evidence type="ECO:0000259" key="1">
    <source>
        <dbReference type="Pfam" id="PF00534"/>
    </source>
</evidence>
<feature type="domain" description="Glycosyltransferase subfamily 4-like N-terminal" evidence="2">
    <location>
        <begin position="30"/>
        <end position="195"/>
    </location>
</feature>
<dbReference type="Pfam" id="PF13439">
    <property type="entry name" value="Glyco_transf_4"/>
    <property type="match status" value="1"/>
</dbReference>
<dbReference type="PANTHER" id="PTHR45947:SF3">
    <property type="entry name" value="SULFOQUINOVOSYL TRANSFERASE SQD2"/>
    <property type="match status" value="1"/>
</dbReference>
<feature type="domain" description="Glycosyl transferase family 1" evidence="1">
    <location>
        <begin position="210"/>
        <end position="372"/>
    </location>
</feature>
<reference evidence="3 4" key="1">
    <citation type="submission" date="2022-09" db="EMBL/GenBank/DDBJ databases">
        <title>Chryseobacterium oleae sp.nov., isolated from the inter-root soil of Pyrola calliantha H. Andr. in Tibet.</title>
        <authorList>
            <person name="Li Z."/>
        </authorList>
    </citation>
    <scope>NUCLEOTIDE SEQUENCE [LARGE SCALE GENOMIC DNA]</scope>
    <source>
        <strain evidence="4">pc1-10</strain>
    </source>
</reference>
<evidence type="ECO:0000259" key="2">
    <source>
        <dbReference type="Pfam" id="PF13439"/>
    </source>
</evidence>
<dbReference type="SUPFAM" id="SSF53756">
    <property type="entry name" value="UDP-Glycosyltransferase/glycogen phosphorylase"/>
    <property type="match status" value="1"/>
</dbReference>
<sequence>MKIVHLCLSSFYIDDYSYQENMLPKYHTLQGHDVTVLASLVTFNSNGQQDFLTEESSKICKDNYKVVRIDYKKPFYKFNRFLRIYKDLNKYLYEEKPDLLFIHDYSFLDITVVLKYLKKHKNVKVYVDCHTDYINSAKTWLSKNIFHHIIWRYYGKVLSPFVTKFYGVTPLRCDFLRDAYKISPEKIELLEMGIDDVVFETKMKENIGEKLRSKYNLGDDFVMVTGGKIDFLKNIHLVMEAFNQLNKEIPNIKLIVFGTVNPEIKEVFEKLLEESKGGIIFVNWLSAEDILDYFILADLILFPGTHSVLWEQAVGSGTPSFFKHWDGMTHVDVGGNCRFLYKDSADEIYKEFKNVLVNDKSEYMKMLENARNKGLEKFSYNNIAKRAIS</sequence>
<dbReference type="Gene3D" id="3.40.50.2000">
    <property type="entry name" value="Glycogen Phosphorylase B"/>
    <property type="match status" value="2"/>
</dbReference>
<dbReference type="EMBL" id="JAOAMU010000009">
    <property type="protein sequence ID" value="MCT2564658.1"/>
    <property type="molecule type" value="Genomic_DNA"/>
</dbReference>
<dbReference type="CDD" id="cd03801">
    <property type="entry name" value="GT4_PimA-like"/>
    <property type="match status" value="1"/>
</dbReference>